<evidence type="ECO:0000256" key="2">
    <source>
        <dbReference type="ARBA" id="ARBA00021162"/>
    </source>
</evidence>
<keyword evidence="9" id="KW-0539">Nucleus</keyword>
<evidence type="ECO:0000256" key="4">
    <source>
        <dbReference type="ARBA" id="ARBA00022553"/>
    </source>
</evidence>
<evidence type="ECO:0000313" key="11">
    <source>
        <dbReference type="EMBL" id="MBW17708.1"/>
    </source>
</evidence>
<keyword evidence="8" id="KW-0804">Transcription</keyword>
<evidence type="ECO:0000256" key="3">
    <source>
        <dbReference type="ARBA" id="ARBA00022491"/>
    </source>
</evidence>
<dbReference type="OrthoDB" id="5962932at2759"/>
<evidence type="ECO:0000256" key="1">
    <source>
        <dbReference type="ARBA" id="ARBA00004123"/>
    </source>
</evidence>
<dbReference type="PANTHER" id="PTHR12693:SF3">
    <property type="entry name" value="MENIN"/>
    <property type="match status" value="1"/>
</dbReference>
<dbReference type="EMBL" id="GFXV01005903">
    <property type="protein sequence ID" value="MBW17708.1"/>
    <property type="molecule type" value="Transcribed_RNA"/>
</dbReference>
<dbReference type="GO" id="GO:0000403">
    <property type="term" value="F:Y-form DNA binding"/>
    <property type="evidence" value="ECO:0007669"/>
    <property type="project" value="TreeGrafter"/>
</dbReference>
<sequence>MSLKVFKEHAELFPIRDIPAVVAVFRRELEKKEPDLLLLSLVAGAIENTMTCVRPTTEVSIAVTAETNFDFDQVPLRLPDVELHIVEALYTKFYSVIKSSVDPLHFDERNGHASRELVKKVSDVIWNTLTRSYYKDRAHLQSMYSYLTGSKLDCFGVAFAVVAACQILGYNDVHLALSEDHAWVVFGPDGRENAEVTWHGKGNEDKRGQRIKDSRPGHRSWLYVNNNPVVCNRHMEVSALVSSINPSINQSNDALEVATLQKHLLWLLYDEGHLSKFPLALGNLGDLEEINATPGRPHCTALFEEAISAARLHYSNMFVYPYTYQGGYFYRHNMIKDAFASWANASHVIGKYNFTKDDEELYKEMMDIAYELIPYSLKEMTCGKSRSILNNPQCYAYVLLIYDGLCLWEEDGTTPVLHIKWAKHFINSISKFDDSVRTRLIILEPIIDPEIDRSRILNYHDNNMNNNNRPLPKEILNTIPGTDEETKSELHPGIEALTAACSERILNREFLIQGGGEPFVGSSDPLTSPTIGLQAPILETTIKDDEPETKIVLRSKKMRSMKDLLIAKKLNTQAISLQMSAQSQGGKRHAPRDTAEPISKRSRRNNN</sequence>
<reference evidence="11" key="1">
    <citation type="submission" date="2017-10" db="EMBL/GenBank/DDBJ databases">
        <title>Transcriptome Assembly of Sugarcane Aphid Adults.</title>
        <authorList>
            <person name="Scully E.D."/>
            <person name="Palmer N.A."/>
            <person name="Geib S.M."/>
            <person name="Sarath G."/>
            <person name="Sattler S.E."/>
        </authorList>
    </citation>
    <scope>NUCLEOTIDE SEQUENCE</scope>
    <source>
        <tissue evidence="11">Whole body</tissue>
    </source>
</reference>
<organism evidence="11">
    <name type="scientific">Melanaphis sacchari</name>
    <dbReference type="NCBI Taxonomy" id="742174"/>
    <lineage>
        <taxon>Eukaryota</taxon>
        <taxon>Metazoa</taxon>
        <taxon>Ecdysozoa</taxon>
        <taxon>Arthropoda</taxon>
        <taxon>Hexapoda</taxon>
        <taxon>Insecta</taxon>
        <taxon>Pterygota</taxon>
        <taxon>Neoptera</taxon>
        <taxon>Paraneoptera</taxon>
        <taxon>Hemiptera</taxon>
        <taxon>Sternorrhyncha</taxon>
        <taxon>Aphidomorpha</taxon>
        <taxon>Aphidoidea</taxon>
        <taxon>Aphididae</taxon>
        <taxon>Aphidini</taxon>
        <taxon>Melanaphis</taxon>
    </lineage>
</organism>
<dbReference type="GO" id="GO:0006357">
    <property type="term" value="P:regulation of transcription by RNA polymerase II"/>
    <property type="evidence" value="ECO:0007669"/>
    <property type="project" value="TreeGrafter"/>
</dbReference>
<evidence type="ECO:0000256" key="7">
    <source>
        <dbReference type="ARBA" id="ARBA00023125"/>
    </source>
</evidence>
<dbReference type="CDD" id="cd14456">
    <property type="entry name" value="Menin"/>
    <property type="match status" value="1"/>
</dbReference>
<gene>
    <name evidence="11" type="primary">MEN1</name>
</gene>
<keyword evidence="4" id="KW-0597">Phosphoprotein</keyword>
<dbReference type="GO" id="GO:0000785">
    <property type="term" value="C:chromatin"/>
    <property type="evidence" value="ECO:0007669"/>
    <property type="project" value="TreeGrafter"/>
</dbReference>
<dbReference type="PANTHER" id="PTHR12693">
    <property type="entry name" value="MENIN"/>
    <property type="match status" value="1"/>
</dbReference>
<dbReference type="GO" id="GO:0003682">
    <property type="term" value="F:chromatin binding"/>
    <property type="evidence" value="ECO:0007669"/>
    <property type="project" value="TreeGrafter"/>
</dbReference>
<evidence type="ECO:0000256" key="6">
    <source>
        <dbReference type="ARBA" id="ARBA00023015"/>
    </source>
</evidence>
<comment type="subcellular location">
    <subcellularLocation>
        <location evidence="1">Nucleus</location>
    </subcellularLocation>
</comment>
<evidence type="ECO:0000256" key="9">
    <source>
        <dbReference type="ARBA" id="ARBA00023242"/>
    </source>
</evidence>
<dbReference type="InterPro" id="IPR007747">
    <property type="entry name" value="Menin"/>
</dbReference>
<dbReference type="GO" id="GO:0006325">
    <property type="term" value="P:chromatin organization"/>
    <property type="evidence" value="ECO:0007669"/>
    <property type="project" value="UniProtKB-KW"/>
</dbReference>
<name>A0A2H8TX06_9HEMI</name>
<keyword evidence="6" id="KW-0805">Transcription regulation</keyword>
<dbReference type="AlphaFoldDB" id="A0A2H8TX06"/>
<dbReference type="GO" id="GO:0045786">
    <property type="term" value="P:negative regulation of cell cycle"/>
    <property type="evidence" value="ECO:0007669"/>
    <property type="project" value="TreeGrafter"/>
</dbReference>
<evidence type="ECO:0000256" key="8">
    <source>
        <dbReference type="ARBA" id="ARBA00023163"/>
    </source>
</evidence>
<keyword evidence="5" id="KW-0156">Chromatin regulator</keyword>
<dbReference type="Pfam" id="PF05053">
    <property type="entry name" value="Menin"/>
    <property type="match status" value="2"/>
</dbReference>
<proteinExistence type="predicted"/>
<evidence type="ECO:0000256" key="10">
    <source>
        <dbReference type="SAM" id="MobiDB-lite"/>
    </source>
</evidence>
<protein>
    <recommendedName>
        <fullName evidence="2">Menin</fullName>
    </recommendedName>
</protein>
<keyword evidence="7" id="KW-0238">DNA-binding</keyword>
<evidence type="ECO:0000256" key="5">
    <source>
        <dbReference type="ARBA" id="ARBA00022853"/>
    </source>
</evidence>
<feature type="region of interest" description="Disordered" evidence="10">
    <location>
        <begin position="579"/>
        <end position="607"/>
    </location>
</feature>
<dbReference type="GO" id="GO:0035097">
    <property type="term" value="C:histone methyltransferase complex"/>
    <property type="evidence" value="ECO:0007669"/>
    <property type="project" value="TreeGrafter"/>
</dbReference>
<dbReference type="GO" id="GO:0008285">
    <property type="term" value="P:negative regulation of cell population proliferation"/>
    <property type="evidence" value="ECO:0007669"/>
    <property type="project" value="TreeGrafter"/>
</dbReference>
<accession>A0A2H8TX06</accession>
<keyword evidence="3" id="KW-0678">Repressor</keyword>
<dbReference type="GO" id="GO:0000976">
    <property type="term" value="F:transcription cis-regulatory region binding"/>
    <property type="evidence" value="ECO:0007669"/>
    <property type="project" value="TreeGrafter"/>
</dbReference>